<reference evidence="2 3" key="1">
    <citation type="submission" date="2019-06" db="EMBL/GenBank/DDBJ databases">
        <title>Wine fermentation using esterase from Monascus purpureus.</title>
        <authorList>
            <person name="Geng C."/>
            <person name="Zhang Y."/>
        </authorList>
    </citation>
    <scope>NUCLEOTIDE SEQUENCE [LARGE SCALE GENOMIC DNA]</scope>
    <source>
        <strain evidence="2">HQ1</strain>
    </source>
</reference>
<evidence type="ECO:0000313" key="3">
    <source>
        <dbReference type="Proteomes" id="UP000319663"/>
    </source>
</evidence>
<dbReference type="PANTHER" id="PTHR42923:SF42">
    <property type="entry name" value="AMINE OXIDASE DOMAIN-CONTAINING PROTEIN"/>
    <property type="match status" value="1"/>
</dbReference>
<feature type="domain" description="Amine oxidase" evidence="1">
    <location>
        <begin position="221"/>
        <end position="465"/>
    </location>
</feature>
<dbReference type="Gene3D" id="3.50.50.60">
    <property type="entry name" value="FAD/NAD(P)-binding domain"/>
    <property type="match status" value="2"/>
</dbReference>
<dbReference type="AlphaFoldDB" id="A0A507QU38"/>
<dbReference type="InterPro" id="IPR002937">
    <property type="entry name" value="Amino_oxidase"/>
</dbReference>
<evidence type="ECO:0000259" key="1">
    <source>
        <dbReference type="Pfam" id="PF01593"/>
    </source>
</evidence>
<dbReference type="GO" id="GO:0016491">
    <property type="term" value="F:oxidoreductase activity"/>
    <property type="evidence" value="ECO:0007669"/>
    <property type="project" value="InterPro"/>
</dbReference>
<proteinExistence type="predicted"/>
<accession>A0A507QU38</accession>
<dbReference type="EMBL" id="VIFY01000058">
    <property type="protein sequence ID" value="TQB72713.1"/>
    <property type="molecule type" value="Genomic_DNA"/>
</dbReference>
<keyword evidence="3" id="KW-1185">Reference proteome</keyword>
<dbReference type="PANTHER" id="PTHR42923">
    <property type="entry name" value="PROTOPORPHYRINOGEN OXIDASE"/>
    <property type="match status" value="1"/>
</dbReference>
<dbReference type="InterPro" id="IPR050464">
    <property type="entry name" value="Zeta_carotene_desat/Oxidored"/>
</dbReference>
<organism evidence="2 3">
    <name type="scientific">Monascus purpureus</name>
    <name type="common">Red mold</name>
    <name type="synonym">Monascus anka</name>
    <dbReference type="NCBI Taxonomy" id="5098"/>
    <lineage>
        <taxon>Eukaryota</taxon>
        <taxon>Fungi</taxon>
        <taxon>Dikarya</taxon>
        <taxon>Ascomycota</taxon>
        <taxon>Pezizomycotina</taxon>
        <taxon>Eurotiomycetes</taxon>
        <taxon>Eurotiomycetidae</taxon>
        <taxon>Eurotiales</taxon>
        <taxon>Aspergillaceae</taxon>
        <taxon>Monascus</taxon>
    </lineage>
</organism>
<dbReference type="Pfam" id="PF13450">
    <property type="entry name" value="NAD_binding_8"/>
    <property type="match status" value="1"/>
</dbReference>
<protein>
    <recommendedName>
        <fullName evidence="1">Amine oxidase domain-containing protein</fullName>
    </recommendedName>
</protein>
<dbReference type="SUPFAM" id="SSF51905">
    <property type="entry name" value="FAD/NAD(P)-binding domain"/>
    <property type="match status" value="1"/>
</dbReference>
<name>A0A507QU38_MONPU</name>
<gene>
    <name evidence="2" type="ORF">MPDQ_006506</name>
</gene>
<dbReference type="InterPro" id="IPR036188">
    <property type="entry name" value="FAD/NAD-bd_sf"/>
</dbReference>
<dbReference type="STRING" id="5098.A0A507QU38"/>
<evidence type="ECO:0000313" key="2">
    <source>
        <dbReference type="EMBL" id="TQB72713.1"/>
    </source>
</evidence>
<dbReference type="Pfam" id="PF01593">
    <property type="entry name" value="Amino_oxidase"/>
    <property type="match status" value="1"/>
</dbReference>
<comment type="caution">
    <text evidence="2">The sequence shown here is derived from an EMBL/GenBank/DDBJ whole genome shotgun (WGS) entry which is preliminary data.</text>
</comment>
<sequence length="476" mass="53543">MTVQPPQKTVAVVGSGMAGLVSAYLLRNDKKHRFEVEVFETQDRLSLDSASFTVPAEPDRQAPAKDRVDMPMRAFAGGFYDNLRRMYDYLGVKYISPRFIYALSAYSQDEPEGEAASYYIHSSNNHRMPPLRPEGPSLAAWILEICYLALCYYWFTVCCFLVTPKAGDGSGEEDETLREYLKRIRIPQYYSKKYLLPLMSSVTTCTHDALLDFPAIDIVEYERRTYGKPHYTVIGGVHQLQSRLSKGQKVKFGATVTAIENVRTQVQVSWTDAASGQSNSALFDYVIMAVTPNVVGEIFQPLRTAMAFVPTVNVESVIHRDFTRIQSCRQHLNQILQSTPEPTTASHNFTAPQPIHICSALDSPVTESIHEHPSSVLVSTWPIGPIDPTKVLHRTRFVRVLRTPKSREVVNRIFAVNHPRYSAETDDKQQLWRNGDGNVFLVGGWCWDGMVMLEGCIVSAIRVADSLGVEVPWVVN</sequence>
<dbReference type="Proteomes" id="UP000319663">
    <property type="component" value="Unassembled WGS sequence"/>
</dbReference>